<dbReference type="SMART" id="SM00382">
    <property type="entry name" value="AAA"/>
    <property type="match status" value="1"/>
</dbReference>
<dbReference type="PROSITE" id="PS00211">
    <property type="entry name" value="ABC_TRANSPORTER_1"/>
    <property type="match status" value="1"/>
</dbReference>
<keyword evidence="3" id="KW-0067">ATP-binding</keyword>
<dbReference type="Proteomes" id="UP000095705">
    <property type="component" value="Unassembled WGS sequence"/>
</dbReference>
<organism evidence="5 6">
    <name type="scientific">Streptomyces subrutilus</name>
    <dbReference type="NCBI Taxonomy" id="36818"/>
    <lineage>
        <taxon>Bacteria</taxon>
        <taxon>Bacillati</taxon>
        <taxon>Actinomycetota</taxon>
        <taxon>Actinomycetes</taxon>
        <taxon>Kitasatosporales</taxon>
        <taxon>Streptomycetaceae</taxon>
        <taxon>Streptomyces</taxon>
    </lineage>
</organism>
<comment type="caution">
    <text evidence="5">The sequence shown here is derived from an EMBL/GenBank/DDBJ whole genome shotgun (WGS) entry which is preliminary data.</text>
</comment>
<sequence>MNGKALVHEASLHVAPGEVMGLVGPNGAGKSTLLRTFYRALRPTSGRVLLDGEDVWRMPGKRLARRLAAVLQETSGDFELTVYDVVAMGRTPHKRAFAGDDADDRGIITRSLAELHVEALAHAPFDRLSGGEKQRVLIARALAQRTGAMVLDEPTNHLDLRHQLDALRLVRELGVTAVVALHDLNLAAAFCDRICVMAGGRVVATGRPEEVLTAPLLSEVYEVEAEVIEHPRTGVPFVSVLPGRERPTVGGAPRAAR</sequence>
<dbReference type="GO" id="GO:0005524">
    <property type="term" value="F:ATP binding"/>
    <property type="evidence" value="ECO:0007669"/>
    <property type="project" value="UniProtKB-KW"/>
</dbReference>
<dbReference type="EMBL" id="MEHK01000001">
    <property type="protein sequence ID" value="OEJ36019.1"/>
    <property type="molecule type" value="Genomic_DNA"/>
</dbReference>
<dbReference type="InterPro" id="IPR027417">
    <property type="entry name" value="P-loop_NTPase"/>
</dbReference>
<dbReference type="PANTHER" id="PTHR42794">
    <property type="entry name" value="HEMIN IMPORT ATP-BINDING PROTEIN HMUV"/>
    <property type="match status" value="1"/>
</dbReference>
<evidence type="ECO:0000259" key="4">
    <source>
        <dbReference type="PROSITE" id="PS50893"/>
    </source>
</evidence>
<protein>
    <submittedName>
        <fullName evidence="5">Histidinol phosphatase</fullName>
    </submittedName>
</protein>
<evidence type="ECO:0000256" key="3">
    <source>
        <dbReference type="ARBA" id="ARBA00022840"/>
    </source>
</evidence>
<dbReference type="STRING" id="36818.BGK67_28375"/>
<evidence type="ECO:0000313" key="5">
    <source>
        <dbReference type="EMBL" id="OEJ36019.1"/>
    </source>
</evidence>
<dbReference type="SUPFAM" id="SSF52540">
    <property type="entry name" value="P-loop containing nucleoside triphosphate hydrolases"/>
    <property type="match status" value="1"/>
</dbReference>
<evidence type="ECO:0000256" key="1">
    <source>
        <dbReference type="ARBA" id="ARBA00022448"/>
    </source>
</evidence>
<evidence type="ECO:0000313" key="6">
    <source>
        <dbReference type="Proteomes" id="UP000095705"/>
    </source>
</evidence>
<dbReference type="CDD" id="cd03214">
    <property type="entry name" value="ABC_Iron-Siderophores_B12_Hemin"/>
    <property type="match status" value="1"/>
</dbReference>
<dbReference type="PANTHER" id="PTHR42794:SF2">
    <property type="entry name" value="ABC TRANSPORTER ATP-BINDING PROTEIN"/>
    <property type="match status" value="1"/>
</dbReference>
<dbReference type="InterPro" id="IPR017871">
    <property type="entry name" value="ABC_transporter-like_CS"/>
</dbReference>
<dbReference type="Pfam" id="PF00005">
    <property type="entry name" value="ABC_tran"/>
    <property type="match status" value="1"/>
</dbReference>
<name>A0A1E5Q2H5_9ACTN</name>
<dbReference type="InterPro" id="IPR003593">
    <property type="entry name" value="AAA+_ATPase"/>
</dbReference>
<dbReference type="PROSITE" id="PS50893">
    <property type="entry name" value="ABC_TRANSPORTER_2"/>
    <property type="match status" value="1"/>
</dbReference>
<reference evidence="5 6" key="1">
    <citation type="submission" date="2016-08" db="EMBL/GenBank/DDBJ databases">
        <title>The complete genome of Streptomyces subrutilus 10-1-1.</title>
        <authorList>
            <person name="Chen X."/>
        </authorList>
    </citation>
    <scope>NUCLEOTIDE SEQUENCE [LARGE SCALE GENOMIC DNA]</scope>
    <source>
        <strain evidence="5 6">10-1-1</strain>
    </source>
</reference>
<keyword evidence="2" id="KW-0547">Nucleotide-binding</keyword>
<accession>A0A1E5Q2H5</accession>
<keyword evidence="6" id="KW-1185">Reference proteome</keyword>
<dbReference type="InterPro" id="IPR003439">
    <property type="entry name" value="ABC_transporter-like_ATP-bd"/>
</dbReference>
<feature type="domain" description="ABC transporter" evidence="4">
    <location>
        <begin position="1"/>
        <end position="224"/>
    </location>
</feature>
<dbReference type="GO" id="GO:0016887">
    <property type="term" value="F:ATP hydrolysis activity"/>
    <property type="evidence" value="ECO:0007669"/>
    <property type="project" value="InterPro"/>
</dbReference>
<keyword evidence="1" id="KW-0813">Transport</keyword>
<dbReference type="AlphaFoldDB" id="A0A1E5Q2H5"/>
<gene>
    <name evidence="5" type="ORF">BGK67_28375</name>
</gene>
<evidence type="ECO:0000256" key="2">
    <source>
        <dbReference type="ARBA" id="ARBA00022741"/>
    </source>
</evidence>
<dbReference type="Gene3D" id="3.40.50.300">
    <property type="entry name" value="P-loop containing nucleotide triphosphate hydrolases"/>
    <property type="match status" value="1"/>
</dbReference>
<dbReference type="FunFam" id="3.40.50.300:FF:000134">
    <property type="entry name" value="Iron-enterobactin ABC transporter ATP-binding protein"/>
    <property type="match status" value="1"/>
</dbReference>
<proteinExistence type="predicted"/>